<dbReference type="PATRIC" id="fig|999408.3.peg.5113"/>
<organism evidence="1 2">
    <name type="scientific">[Clostridium] clostridioforme 90A8</name>
    <dbReference type="NCBI Taxonomy" id="999408"/>
    <lineage>
        <taxon>Bacteria</taxon>
        <taxon>Bacillati</taxon>
        <taxon>Bacillota</taxon>
        <taxon>Clostridia</taxon>
        <taxon>Lachnospirales</taxon>
        <taxon>Lachnospiraceae</taxon>
        <taxon>Enterocloster</taxon>
    </lineage>
</organism>
<accession>A0A0E2H4F5</accession>
<evidence type="ECO:0000313" key="1">
    <source>
        <dbReference type="EMBL" id="ENZ08892.1"/>
    </source>
</evidence>
<sequence length="63" mass="7309">MEISQPATAAKAAYQMLIAVNLTQNTCHMVKYQRFPVKAPEPEDRFDDLLEFELETVHYRHDG</sequence>
<comment type="caution">
    <text evidence="1">The sequence shown here is derived from an EMBL/GenBank/DDBJ whole genome shotgun (WGS) entry which is preliminary data.</text>
</comment>
<dbReference type="AlphaFoldDB" id="A0A0E2H4F5"/>
<gene>
    <name evidence="1" type="ORF">HMPREF1090_04748</name>
</gene>
<protein>
    <submittedName>
        <fullName evidence="1">Uncharacterized protein</fullName>
    </submittedName>
</protein>
<dbReference type="HOGENOM" id="CLU_2877865_0_0_9"/>
<proteinExistence type="predicted"/>
<dbReference type="RefSeq" id="WP_002587548.1">
    <property type="nucleotide sequence ID" value="NZ_KB850988.1"/>
</dbReference>
<dbReference type="Proteomes" id="UP000013085">
    <property type="component" value="Unassembled WGS sequence"/>
</dbReference>
<dbReference type="EMBL" id="AGYR01000058">
    <property type="protein sequence ID" value="ENZ08892.1"/>
    <property type="molecule type" value="Genomic_DNA"/>
</dbReference>
<name>A0A0E2H4F5_9FIRM</name>
<evidence type="ECO:0000313" key="2">
    <source>
        <dbReference type="Proteomes" id="UP000013085"/>
    </source>
</evidence>
<reference evidence="1 2" key="1">
    <citation type="submission" date="2013-01" db="EMBL/GenBank/DDBJ databases">
        <title>The Genome Sequence of Clostridium clostridioforme 90A8.</title>
        <authorList>
            <consortium name="The Broad Institute Genome Sequencing Platform"/>
            <person name="Earl A."/>
            <person name="Ward D."/>
            <person name="Feldgarden M."/>
            <person name="Gevers D."/>
            <person name="Courvalin P."/>
            <person name="Lambert T."/>
            <person name="Walker B."/>
            <person name="Young S.K."/>
            <person name="Zeng Q."/>
            <person name="Gargeya S."/>
            <person name="Fitzgerald M."/>
            <person name="Haas B."/>
            <person name="Abouelleil A."/>
            <person name="Alvarado L."/>
            <person name="Arachchi H.M."/>
            <person name="Berlin A.M."/>
            <person name="Chapman S.B."/>
            <person name="Dewar J."/>
            <person name="Goldberg J."/>
            <person name="Griggs A."/>
            <person name="Gujja S."/>
            <person name="Hansen M."/>
            <person name="Howarth C."/>
            <person name="Imamovic A."/>
            <person name="Larimer J."/>
            <person name="McCowan C."/>
            <person name="Murphy C."/>
            <person name="Neiman D."/>
            <person name="Pearson M."/>
            <person name="Priest M."/>
            <person name="Roberts A."/>
            <person name="Saif S."/>
            <person name="Shea T."/>
            <person name="Sisk P."/>
            <person name="Sykes S."/>
            <person name="Wortman J."/>
            <person name="Nusbaum C."/>
            <person name="Birren B."/>
        </authorList>
    </citation>
    <scope>NUCLEOTIDE SEQUENCE [LARGE SCALE GENOMIC DNA]</scope>
    <source>
        <strain evidence="1 2">90A8</strain>
    </source>
</reference>
<dbReference type="GeneID" id="57960741"/>